<reference evidence="1 2" key="1">
    <citation type="journal article" date="2022" name="Nat. Ecol. Evol.">
        <title>A masculinizing supergene underlies an exaggerated male reproductive morph in a spider.</title>
        <authorList>
            <person name="Hendrickx F."/>
            <person name="De Corte Z."/>
            <person name="Sonet G."/>
            <person name="Van Belleghem S.M."/>
            <person name="Kostlbacher S."/>
            <person name="Vangestel C."/>
        </authorList>
    </citation>
    <scope>NUCLEOTIDE SEQUENCE [LARGE SCALE GENOMIC DNA]</scope>
    <source>
        <strain evidence="1">W744_W776</strain>
    </source>
</reference>
<accession>A0AAV6U7Y6</accession>
<name>A0AAV6U7Y6_9ARAC</name>
<sequence>MHARQITKKWAIFFRGNICVSALSESVLLLKGGGIFRVRQGYKSSRKRFESSTVRRNGQRKRIRMLHDEYGRGGILSAARHFGR</sequence>
<dbReference type="AlphaFoldDB" id="A0AAV6U7Y6"/>
<evidence type="ECO:0000313" key="2">
    <source>
        <dbReference type="Proteomes" id="UP000827092"/>
    </source>
</evidence>
<protein>
    <submittedName>
        <fullName evidence="1">Uncharacterized protein</fullName>
    </submittedName>
</protein>
<evidence type="ECO:0000313" key="1">
    <source>
        <dbReference type="EMBL" id="KAG8180442.1"/>
    </source>
</evidence>
<dbReference type="Proteomes" id="UP000827092">
    <property type="component" value="Unassembled WGS sequence"/>
</dbReference>
<keyword evidence="2" id="KW-1185">Reference proteome</keyword>
<comment type="caution">
    <text evidence="1">The sequence shown here is derived from an EMBL/GenBank/DDBJ whole genome shotgun (WGS) entry which is preliminary data.</text>
</comment>
<gene>
    <name evidence="1" type="ORF">JTE90_022788</name>
</gene>
<proteinExistence type="predicted"/>
<organism evidence="1 2">
    <name type="scientific">Oedothorax gibbosus</name>
    <dbReference type="NCBI Taxonomy" id="931172"/>
    <lineage>
        <taxon>Eukaryota</taxon>
        <taxon>Metazoa</taxon>
        <taxon>Ecdysozoa</taxon>
        <taxon>Arthropoda</taxon>
        <taxon>Chelicerata</taxon>
        <taxon>Arachnida</taxon>
        <taxon>Araneae</taxon>
        <taxon>Araneomorphae</taxon>
        <taxon>Entelegynae</taxon>
        <taxon>Araneoidea</taxon>
        <taxon>Linyphiidae</taxon>
        <taxon>Erigoninae</taxon>
        <taxon>Oedothorax</taxon>
    </lineage>
</organism>
<dbReference type="EMBL" id="JAFNEN010000564">
    <property type="protein sequence ID" value="KAG8180442.1"/>
    <property type="molecule type" value="Genomic_DNA"/>
</dbReference>